<evidence type="ECO:0000259" key="1">
    <source>
        <dbReference type="Pfam" id="PF13472"/>
    </source>
</evidence>
<dbReference type="InterPro" id="IPR051532">
    <property type="entry name" value="Ester_Hydrolysis_Enzymes"/>
</dbReference>
<dbReference type="PANTHER" id="PTHR30383">
    <property type="entry name" value="THIOESTERASE 1/PROTEASE 1/LYSOPHOSPHOLIPASE L1"/>
    <property type="match status" value="1"/>
</dbReference>
<keyword evidence="3" id="KW-1185">Reference proteome</keyword>
<name>A0ABV8Q669_9MICO</name>
<dbReference type="Gene3D" id="3.40.50.1110">
    <property type="entry name" value="SGNH hydrolase"/>
    <property type="match status" value="1"/>
</dbReference>
<gene>
    <name evidence="2" type="ORF">ACFOYW_06300</name>
</gene>
<reference evidence="3" key="1">
    <citation type="journal article" date="2019" name="Int. J. Syst. Evol. Microbiol.">
        <title>The Global Catalogue of Microorganisms (GCM) 10K type strain sequencing project: providing services to taxonomists for standard genome sequencing and annotation.</title>
        <authorList>
            <consortium name="The Broad Institute Genomics Platform"/>
            <consortium name="The Broad Institute Genome Sequencing Center for Infectious Disease"/>
            <person name="Wu L."/>
            <person name="Ma J."/>
        </authorList>
    </citation>
    <scope>NUCLEOTIDE SEQUENCE [LARGE SCALE GENOMIC DNA]</scope>
    <source>
        <strain evidence="3">CGMCC 1.10363</strain>
    </source>
</reference>
<sequence length="206" mass="22441">MSSRVPSLTAFGNRMLGRAILPQQRMRASQFEALPRPAADVVFLGDSITEYGLWNEWFPRLAVVNRGIAGDTSGGVLQRMHTAVGTQRVVSLLIGTNDLAIGVTPEKIAENVAAIIARITAGNETRVVLNSVMPRARSYRRPVRELNTVLSRVAADSGVTFLDLWPALAGPDGAIRSEFSGDRLHLTGAGYRAWLERLRPHIEAAE</sequence>
<dbReference type="EMBL" id="JBHSCN010000004">
    <property type="protein sequence ID" value="MFC4242976.1"/>
    <property type="molecule type" value="Genomic_DNA"/>
</dbReference>
<comment type="caution">
    <text evidence="2">The sequence shown here is derived from an EMBL/GenBank/DDBJ whole genome shotgun (WGS) entry which is preliminary data.</text>
</comment>
<evidence type="ECO:0000313" key="3">
    <source>
        <dbReference type="Proteomes" id="UP001595900"/>
    </source>
</evidence>
<dbReference type="InterPro" id="IPR036514">
    <property type="entry name" value="SGNH_hydro_sf"/>
</dbReference>
<dbReference type="PANTHER" id="PTHR30383:SF32">
    <property type="entry name" value="SGNH-HYDROLASE"/>
    <property type="match status" value="1"/>
</dbReference>
<proteinExistence type="predicted"/>
<dbReference type="InterPro" id="IPR013830">
    <property type="entry name" value="SGNH_hydro"/>
</dbReference>
<dbReference type="Pfam" id="PF13472">
    <property type="entry name" value="Lipase_GDSL_2"/>
    <property type="match status" value="1"/>
</dbReference>
<organism evidence="2 3">
    <name type="scientific">Gryllotalpicola reticulitermitis</name>
    <dbReference type="NCBI Taxonomy" id="1184153"/>
    <lineage>
        <taxon>Bacteria</taxon>
        <taxon>Bacillati</taxon>
        <taxon>Actinomycetota</taxon>
        <taxon>Actinomycetes</taxon>
        <taxon>Micrococcales</taxon>
        <taxon>Microbacteriaceae</taxon>
        <taxon>Gryllotalpicola</taxon>
    </lineage>
</organism>
<dbReference type="RefSeq" id="WP_390227942.1">
    <property type="nucleotide sequence ID" value="NZ_JBHSCN010000004.1"/>
</dbReference>
<accession>A0ABV8Q669</accession>
<dbReference type="Proteomes" id="UP001595900">
    <property type="component" value="Unassembled WGS sequence"/>
</dbReference>
<evidence type="ECO:0000313" key="2">
    <source>
        <dbReference type="EMBL" id="MFC4242976.1"/>
    </source>
</evidence>
<protein>
    <submittedName>
        <fullName evidence="2">GDSL-type esterase/lipase family protein</fullName>
    </submittedName>
</protein>
<dbReference type="SUPFAM" id="SSF52266">
    <property type="entry name" value="SGNH hydrolase"/>
    <property type="match status" value="1"/>
</dbReference>
<feature type="domain" description="SGNH hydrolase-type esterase" evidence="1">
    <location>
        <begin position="43"/>
        <end position="193"/>
    </location>
</feature>